<dbReference type="EMBL" id="CADEAL010004470">
    <property type="protein sequence ID" value="CAB1460297.1"/>
    <property type="molecule type" value="Genomic_DNA"/>
</dbReference>
<dbReference type="AlphaFoldDB" id="A0A9N7VVT9"/>
<evidence type="ECO:0000313" key="3">
    <source>
        <dbReference type="Proteomes" id="UP001153269"/>
    </source>
</evidence>
<evidence type="ECO:0000256" key="1">
    <source>
        <dbReference type="SAM" id="MobiDB-lite"/>
    </source>
</evidence>
<feature type="compositionally biased region" description="Polar residues" evidence="1">
    <location>
        <begin position="113"/>
        <end position="122"/>
    </location>
</feature>
<reference evidence="2" key="1">
    <citation type="submission" date="2020-03" db="EMBL/GenBank/DDBJ databases">
        <authorList>
            <person name="Weist P."/>
        </authorList>
    </citation>
    <scope>NUCLEOTIDE SEQUENCE</scope>
</reference>
<feature type="compositionally biased region" description="Polar residues" evidence="1">
    <location>
        <begin position="299"/>
        <end position="328"/>
    </location>
</feature>
<keyword evidence="3" id="KW-1185">Reference proteome</keyword>
<proteinExistence type="predicted"/>
<comment type="caution">
    <text evidence="2">The sequence shown here is derived from an EMBL/GenBank/DDBJ whole genome shotgun (WGS) entry which is preliminary data.</text>
</comment>
<organism evidence="2 3">
    <name type="scientific">Pleuronectes platessa</name>
    <name type="common">European plaice</name>
    <dbReference type="NCBI Taxonomy" id="8262"/>
    <lineage>
        <taxon>Eukaryota</taxon>
        <taxon>Metazoa</taxon>
        <taxon>Chordata</taxon>
        <taxon>Craniata</taxon>
        <taxon>Vertebrata</taxon>
        <taxon>Euteleostomi</taxon>
        <taxon>Actinopterygii</taxon>
        <taxon>Neopterygii</taxon>
        <taxon>Teleostei</taxon>
        <taxon>Neoteleostei</taxon>
        <taxon>Acanthomorphata</taxon>
        <taxon>Carangaria</taxon>
        <taxon>Pleuronectiformes</taxon>
        <taxon>Pleuronectoidei</taxon>
        <taxon>Pleuronectidae</taxon>
        <taxon>Pleuronectes</taxon>
    </lineage>
</organism>
<dbReference type="Pfam" id="PF07117">
    <property type="entry name" value="DUF1373"/>
    <property type="match status" value="2"/>
</dbReference>
<feature type="compositionally biased region" description="Basic and acidic residues" evidence="1">
    <location>
        <begin position="45"/>
        <end position="62"/>
    </location>
</feature>
<dbReference type="InterPro" id="IPR009803">
    <property type="entry name" value="DUF1373"/>
</dbReference>
<feature type="region of interest" description="Disordered" evidence="1">
    <location>
        <begin position="299"/>
        <end position="346"/>
    </location>
</feature>
<accession>A0A9N7VVT9</accession>
<dbReference type="Proteomes" id="UP001153269">
    <property type="component" value="Unassembled WGS sequence"/>
</dbReference>
<feature type="region of interest" description="Disordered" evidence="1">
    <location>
        <begin position="469"/>
        <end position="532"/>
    </location>
</feature>
<feature type="region of interest" description="Disordered" evidence="1">
    <location>
        <begin position="1"/>
        <end position="148"/>
    </location>
</feature>
<feature type="compositionally biased region" description="Gly residues" evidence="1">
    <location>
        <begin position="74"/>
        <end position="83"/>
    </location>
</feature>
<feature type="compositionally biased region" description="Polar residues" evidence="1">
    <location>
        <begin position="503"/>
        <end position="512"/>
    </location>
</feature>
<protein>
    <submittedName>
        <fullName evidence="2">Uncharacterized protein</fullName>
    </submittedName>
</protein>
<feature type="compositionally biased region" description="Polar residues" evidence="1">
    <location>
        <begin position="9"/>
        <end position="23"/>
    </location>
</feature>
<gene>
    <name evidence="2" type="ORF">PLEPLA_LOCUS48148</name>
</gene>
<name>A0A9N7VVT9_PLEPL</name>
<sequence length="653" mass="69577">MRSGGEARVSQTPGKLHSTTDTGAWSGKCGRGWTGSTAPFIPEAQNKRLYEGPRSGRADPRFKQLPRSGYWYSGLGGNSGSEGGSPLPSPLNPSYAREVPAQDAGSFSGRQDFYSTTSNMDDGNQGYVSGPENSQYGSYEASAPGNNYGGEAAGSESYAASAYDAAAPADPDGEPVGIDDFLPVDEDSAVEAEALANEAFDAAFEAAENPAPFFSDVSDHEPVYSFSSRSKFLRGKAVYSRSRYTPGEPAAPPRMTLHKFIKKSGPWSATSRTTIHHPDLTPLQSPTAAVLVQCQRDTGSATSTTISPHDTESATLDPTPGARSTNRNPWCGHRGPGSAGDKAKGFWGRGMEKRKEKLEREAPCVINSLSVIRVFCLVINDTMIQAKLESTLRLKKLLTGQQSLWQKSACNSVLNLLSSRMKVLWISFLLIGHVICGPARMGPRSGRADPRFKQLPRSGYWYSGLGGNSGSEGGSPLPSPLNPSYAREVPAQDAGSFSGRQDFYSTTSNMDDGNQGYVSGPENSQYGSYEASAPGNNYGGEAAGSESYAASAYDAAAPAEPDGEPVGIDDFLPVDEDSAAEALANEAFDAAFEAAENPAPFFSDVSDHEPVYSFSSRSKFLRGKAVYSRSRYTPGEPAAPPRMTLHKFIKKSG</sequence>
<evidence type="ECO:0000313" key="2">
    <source>
        <dbReference type="EMBL" id="CAB1460297.1"/>
    </source>
</evidence>